<evidence type="ECO:0000313" key="3">
    <source>
        <dbReference type="Proteomes" id="UP001627284"/>
    </source>
</evidence>
<gene>
    <name evidence="2" type="ORF">AABB24_002538</name>
</gene>
<dbReference type="EMBL" id="JBJKTR010000001">
    <property type="protein sequence ID" value="KAL3383087.1"/>
    <property type="molecule type" value="Genomic_DNA"/>
</dbReference>
<name>A0ABD2VQ28_9SOLN</name>
<dbReference type="EMBL" id="JBJKTR010000001">
    <property type="protein sequence ID" value="KAL3383091.1"/>
    <property type="molecule type" value="Genomic_DNA"/>
</dbReference>
<reference evidence="2 3" key="1">
    <citation type="submission" date="2024-05" db="EMBL/GenBank/DDBJ databases">
        <title>De novo assembly of an allotetraploid wild potato.</title>
        <authorList>
            <person name="Hosaka A.J."/>
        </authorList>
    </citation>
    <scope>NUCLEOTIDE SEQUENCE [LARGE SCALE GENOMIC DNA]</scope>
    <source>
        <tissue evidence="2">Young leaves</tissue>
    </source>
</reference>
<dbReference type="EMBL" id="JBJKTR010000001">
    <property type="protein sequence ID" value="KAL3383090.1"/>
    <property type="molecule type" value="Genomic_DNA"/>
</dbReference>
<keyword evidence="3" id="KW-1185">Reference proteome</keyword>
<dbReference type="Proteomes" id="UP001627284">
    <property type="component" value="Unassembled WGS sequence"/>
</dbReference>
<sequence length="121" mass="14056">MKTIILWTSLNRLKIMVLACRFLVQNHLLRHQILCSGPSFKMLILNIAENGIETSVKHEVVITYDFGIPAIYKMGKEDCLFPIFLYLALILEELEKLCHHFTLCLIEVTQGRRHIAIYLEV</sequence>
<organism evidence="2 3">
    <name type="scientific">Solanum stoloniferum</name>
    <dbReference type="NCBI Taxonomy" id="62892"/>
    <lineage>
        <taxon>Eukaryota</taxon>
        <taxon>Viridiplantae</taxon>
        <taxon>Streptophyta</taxon>
        <taxon>Embryophyta</taxon>
        <taxon>Tracheophyta</taxon>
        <taxon>Spermatophyta</taxon>
        <taxon>Magnoliopsida</taxon>
        <taxon>eudicotyledons</taxon>
        <taxon>Gunneridae</taxon>
        <taxon>Pentapetalae</taxon>
        <taxon>asterids</taxon>
        <taxon>lamiids</taxon>
        <taxon>Solanales</taxon>
        <taxon>Solanaceae</taxon>
        <taxon>Solanoideae</taxon>
        <taxon>Solaneae</taxon>
        <taxon>Solanum</taxon>
    </lineage>
</organism>
<keyword evidence="1" id="KW-0732">Signal</keyword>
<proteinExistence type="predicted"/>
<protein>
    <submittedName>
        <fullName evidence="2">Uncharacterized protein</fullName>
    </submittedName>
</protein>
<dbReference type="AlphaFoldDB" id="A0ABD2VQ28"/>
<evidence type="ECO:0000256" key="1">
    <source>
        <dbReference type="SAM" id="SignalP"/>
    </source>
</evidence>
<accession>A0ABD2VQ28</accession>
<evidence type="ECO:0000313" key="2">
    <source>
        <dbReference type="EMBL" id="KAL3383091.1"/>
    </source>
</evidence>
<dbReference type="EMBL" id="JBJKTR010000001">
    <property type="protein sequence ID" value="KAL3383088.1"/>
    <property type="molecule type" value="Genomic_DNA"/>
</dbReference>
<feature type="signal peptide" evidence="1">
    <location>
        <begin position="1"/>
        <end position="19"/>
    </location>
</feature>
<feature type="chain" id="PRO_5044724618" evidence="1">
    <location>
        <begin position="20"/>
        <end position="121"/>
    </location>
</feature>
<dbReference type="EMBL" id="JBJKTR010000001">
    <property type="protein sequence ID" value="KAL3383089.1"/>
    <property type="molecule type" value="Genomic_DNA"/>
</dbReference>
<comment type="caution">
    <text evidence="2">The sequence shown here is derived from an EMBL/GenBank/DDBJ whole genome shotgun (WGS) entry which is preliminary data.</text>
</comment>